<dbReference type="EMBL" id="CP021358">
    <property type="protein sequence ID" value="ART64465.1"/>
    <property type="molecule type" value="Genomic_DNA"/>
</dbReference>
<dbReference type="InterPro" id="IPR003737">
    <property type="entry name" value="GlcNAc_PI_deacetylase-related"/>
</dbReference>
<accession>A0A240UTM4</accession>
<name>A0A240UTM4_9GAMM</name>
<dbReference type="GO" id="GO:0016811">
    <property type="term" value="F:hydrolase activity, acting on carbon-nitrogen (but not peptide) bonds, in linear amides"/>
    <property type="evidence" value="ECO:0007669"/>
    <property type="project" value="TreeGrafter"/>
</dbReference>
<dbReference type="KEGG" id="kma:B9H00_16525"/>
<gene>
    <name evidence="1" type="ORF">B9H00_16525</name>
</gene>
<dbReference type="PANTHER" id="PTHR12993:SF29">
    <property type="entry name" value="BLR3841 PROTEIN"/>
    <property type="match status" value="1"/>
</dbReference>
<protein>
    <submittedName>
        <fullName evidence="1">Uncharacterized protein</fullName>
    </submittedName>
</protein>
<dbReference type="Proteomes" id="UP000194457">
    <property type="component" value="Chromosome"/>
</dbReference>
<organism evidence="1 2">
    <name type="scientific">Kushneria marisflavi</name>
    <dbReference type="NCBI Taxonomy" id="157779"/>
    <lineage>
        <taxon>Bacteria</taxon>
        <taxon>Pseudomonadati</taxon>
        <taxon>Pseudomonadota</taxon>
        <taxon>Gammaproteobacteria</taxon>
        <taxon>Oceanospirillales</taxon>
        <taxon>Halomonadaceae</taxon>
        <taxon>Kushneria</taxon>
    </lineage>
</organism>
<dbReference type="Gene3D" id="3.40.50.10320">
    <property type="entry name" value="LmbE-like"/>
    <property type="match status" value="1"/>
</dbReference>
<evidence type="ECO:0000313" key="1">
    <source>
        <dbReference type="EMBL" id="ART64465.1"/>
    </source>
</evidence>
<dbReference type="SUPFAM" id="SSF102588">
    <property type="entry name" value="LmbE-like"/>
    <property type="match status" value="1"/>
</dbReference>
<dbReference type="RefSeq" id="WP_086901583.1">
    <property type="nucleotide sequence ID" value="NZ_CP021358.1"/>
</dbReference>
<dbReference type="InterPro" id="IPR024078">
    <property type="entry name" value="LmbE-like_dom_sf"/>
</dbReference>
<dbReference type="Pfam" id="PF02585">
    <property type="entry name" value="PIG-L"/>
    <property type="match status" value="1"/>
</dbReference>
<evidence type="ECO:0000313" key="2">
    <source>
        <dbReference type="Proteomes" id="UP000194457"/>
    </source>
</evidence>
<keyword evidence="2" id="KW-1185">Reference proteome</keyword>
<dbReference type="AlphaFoldDB" id="A0A240UTM4"/>
<proteinExistence type="predicted"/>
<dbReference type="PANTHER" id="PTHR12993">
    <property type="entry name" value="N-ACETYLGLUCOSAMINYL-PHOSPHATIDYLINOSITOL DE-N-ACETYLASE-RELATED"/>
    <property type="match status" value="1"/>
</dbReference>
<sequence length="421" mass="47664">MKVTSARIALKDSVPSGRVLPSPPVASSDQLTIQLIFRVKYSRWRRSLPCINVHIGQKVLSFSLHRQHEQVALTFPLKPEEFELPLRFSFKGNVPLDAYADATVVSQPKLDDGPIMIVAPHPDDAEIAAGGLYSAHAAQARIVTLSAGELLRKLDRQYITRLDDDLTAASQRKGDIRSWNSAVTPLLSGVAIEHCQMLGVPDGYGWQIIHDDAVIDPVLPIQQARRLNALSLPNDNAEILEREHIINDLQHLIEYWQPATILVTDPEYDPHPDHLAASLALAEALKRSHSRPERVLLYANHYQDAHSPGPAFQPAWTPSPALRKPLFRAPAPYLFSLDEKAQRHKALLLNAMDDLSRRDRPRQIRKKNRREGFHPTFAPDRDRYFQWAIRSSEYFQMVDVEEFIEGTKELLPDQSPGRYLK</sequence>
<reference evidence="1 2" key="1">
    <citation type="submission" date="2017-05" db="EMBL/GenBank/DDBJ databases">
        <authorList>
            <person name="Song R."/>
            <person name="Chenine A.L."/>
            <person name="Ruprecht R.M."/>
        </authorList>
    </citation>
    <scope>NUCLEOTIDE SEQUENCE [LARGE SCALE GENOMIC DNA]</scope>
    <source>
        <strain evidence="1">SW32</strain>
    </source>
</reference>